<dbReference type="HOGENOM" id="CLU_107895_0_0_2"/>
<evidence type="ECO:0008006" key="4">
    <source>
        <dbReference type="Google" id="ProtNLM"/>
    </source>
</evidence>
<dbReference type="Proteomes" id="UP000000365">
    <property type="component" value="Chromosome"/>
</dbReference>
<feature type="compositionally biased region" description="Polar residues" evidence="1">
    <location>
        <begin position="188"/>
        <end position="201"/>
    </location>
</feature>
<name>A2SQ40_METLZ</name>
<dbReference type="eggNOG" id="arCOG05305">
    <property type="taxonomic scope" value="Archaea"/>
</dbReference>
<dbReference type="AlphaFoldDB" id="A2SQ40"/>
<organism evidence="2 3">
    <name type="scientific">Methanocorpusculum labreanum (strain ATCC 43576 / DSM 4855 / Z)</name>
    <dbReference type="NCBI Taxonomy" id="410358"/>
    <lineage>
        <taxon>Archaea</taxon>
        <taxon>Methanobacteriati</taxon>
        <taxon>Methanobacteriota</taxon>
        <taxon>Stenosarchaea group</taxon>
        <taxon>Methanomicrobia</taxon>
        <taxon>Methanomicrobiales</taxon>
        <taxon>Methanocorpusculaceae</taxon>
        <taxon>Methanocorpusculum</taxon>
    </lineage>
</organism>
<dbReference type="KEGG" id="mla:Mlab_0270"/>
<reference evidence="2 3" key="1">
    <citation type="journal article" date="2009" name="Stand. Genomic Sci.">
        <title>Complete genome sequence of Methanocorpusculum labreanum type strain Z.</title>
        <authorList>
            <person name="Anderson I.J."/>
            <person name="Sieprawska-Lupa M."/>
            <person name="Goltsman E."/>
            <person name="Lapidus A."/>
            <person name="Copeland A."/>
            <person name="Glavina Del Rio T."/>
            <person name="Tice H."/>
            <person name="Dalin E."/>
            <person name="Barry K."/>
            <person name="Pitluck S."/>
            <person name="Hauser L."/>
            <person name="Land M."/>
            <person name="Lucas S."/>
            <person name="Richardson P."/>
            <person name="Whitman W.B."/>
            <person name="Kyrpides N.C."/>
        </authorList>
    </citation>
    <scope>NUCLEOTIDE SEQUENCE [LARGE SCALE GENOMIC DNA]</scope>
    <source>
        <strain evidence="3">ATCC 43576 / DSM 4855 / Z</strain>
    </source>
</reference>
<accession>A2SQ40</accession>
<gene>
    <name evidence="2" type="ordered locus">Mlab_0270</name>
</gene>
<evidence type="ECO:0000313" key="2">
    <source>
        <dbReference type="EMBL" id="ABN06446.1"/>
    </source>
</evidence>
<keyword evidence="3" id="KW-1185">Reference proteome</keyword>
<protein>
    <recommendedName>
        <fullName evidence="4">Transposase IS204/IS1001/IS1096/IS1165 zinc-finger domain-containing protein</fullName>
    </recommendedName>
</protein>
<evidence type="ECO:0000313" key="3">
    <source>
        <dbReference type="Proteomes" id="UP000000365"/>
    </source>
</evidence>
<dbReference type="EMBL" id="CP000559">
    <property type="protein sequence ID" value="ABN06446.1"/>
    <property type="molecule type" value="Genomic_DNA"/>
</dbReference>
<dbReference type="STRING" id="410358.Mlab_0270"/>
<sequence>MKITPKSSRDLITFSYPLLIIDMPRQQIKIPSLLMTTVLVGISSLDGTLFATAKPCPLCGGKPQAYDTKKKLYVTLRTPMGKKRIMVNIRRFKCKKCGHLIYAQEPFYPDTRLGSAIVDMAISLARLHSYSHTAEIMKALGIEIDRGSVRNYALSNLPIPPANFLYGMQLPNSFISLMTKEISGPKGSISSQDILASSGYPSSYRPPLDGRNTTAEFQKQKKQKSKIK</sequence>
<evidence type="ECO:0000256" key="1">
    <source>
        <dbReference type="SAM" id="MobiDB-lite"/>
    </source>
</evidence>
<feature type="region of interest" description="Disordered" evidence="1">
    <location>
        <begin position="188"/>
        <end position="228"/>
    </location>
</feature>
<proteinExistence type="predicted"/>